<accession>A0A2Z7C9Y5</accession>
<evidence type="ECO:0000256" key="5">
    <source>
        <dbReference type="ARBA" id="ARBA00022993"/>
    </source>
</evidence>
<dbReference type="OrthoDB" id="1532798at2759"/>
<gene>
    <name evidence="10" type="ORF">F511_29630</name>
</gene>
<dbReference type="InterPro" id="IPR001810">
    <property type="entry name" value="F-box_dom"/>
</dbReference>
<dbReference type="InterPro" id="IPR036551">
    <property type="entry name" value="Flavin_trans-like"/>
</dbReference>
<comment type="pathway">
    <text evidence="7">Cofactor biosynthesis; coenzyme A biosynthesis; CoA from (R)-pantothenate: step 3/5.</text>
</comment>
<evidence type="ECO:0000256" key="3">
    <source>
        <dbReference type="ARBA" id="ARBA00022643"/>
    </source>
</evidence>
<reference evidence="10 11" key="1">
    <citation type="journal article" date="2015" name="Proc. Natl. Acad. Sci. U.S.A.">
        <title>The resurrection genome of Boea hygrometrica: A blueprint for survival of dehydration.</title>
        <authorList>
            <person name="Xiao L."/>
            <person name="Yang G."/>
            <person name="Zhang L."/>
            <person name="Yang X."/>
            <person name="Zhao S."/>
            <person name="Ji Z."/>
            <person name="Zhou Q."/>
            <person name="Hu M."/>
            <person name="Wang Y."/>
            <person name="Chen M."/>
            <person name="Xu Y."/>
            <person name="Jin H."/>
            <person name="Xiao X."/>
            <person name="Hu G."/>
            <person name="Bao F."/>
            <person name="Hu Y."/>
            <person name="Wan P."/>
            <person name="Li L."/>
            <person name="Deng X."/>
            <person name="Kuang T."/>
            <person name="Xiang C."/>
            <person name="Zhu J.K."/>
            <person name="Oliver M.J."/>
            <person name="He Y."/>
        </authorList>
    </citation>
    <scope>NUCLEOTIDE SEQUENCE [LARGE SCALE GENOMIC DNA]</scope>
    <source>
        <strain evidence="11">cv. XS01</strain>
    </source>
</reference>
<dbReference type="InterPro" id="IPR017451">
    <property type="entry name" value="F-box-assoc_interact_dom"/>
</dbReference>
<sequence length="999" mass="113476">MNNLPSEIIVSILSRLPIRTIVSCRHVCRRWLEILSAPEFAKLHLSLSSPGLITHQFEEEDLCKLFEFEDVLELQDHDLHYNLVNEFDPRSFITSADARIVIEGSVDGFLFLRDFSTRLDSLYICNPITREYIALPQPETIVQNAYNSHYGFGISSKSGQYKVVWNNYHDSNLGTKSDECLVYTLGTGSWRNVAPGGPIQSLRGSIGVLLHGNLHWLVQDSNGYHSISCFDLETEIFKPFPSLPPYPRIFPDSRSLVVLQDCLSLCEYSDWDAIVIWTMKEYMVKGSWSQQYVIRIMFRTTCETMYPIKVFRDGDILILWEDFELFFYCNKSRSTRKVDAFEMVHYSGWTEAMLHTSSFVSLKTVKKYLGNRYSSRLKCAAAAATIYYIWNARNKAFVEGITPSAKTYKNGGGTAVSERERSPPLRKFQVMTEAALGQRFCARKRRENVGTRIKNIPTAHSGVLISYPGKWNPPPTDVYEVNFAGINFQETNASGTGVVLRNSRGEFMAAQARFLPEQMDENAASSVAAKSAVEFAADYNFAHIMLEGSSSTLAQFNKLSVIRCFSCSGRRRRIEIHPELPPAVVSLVRFSFSLRGPRSTSLLDSRRFPWSNFHVEPNDFVSDGEFQTCSTYYVGRLPCTDIVIQVRLAYTDFCPFTSNKVMAHSKHESSGMEVHQGNNASRKPRILLAASGSVAAIKFANLCHCFSEWAEVKAVATKASKHFIDTASLPKDVTLYTDEDEWSTWNKLGDSVLHIELRRWADIMVIAPLSANTLGKIAGGLCDNLLTCIVRAWDFSNRLACGDYGNGAMAEPSLIYSTIRLFFESRETSNEIDEEEEEEYFSFPVATTRNSSPHDLLDSRSPWWHPSISPIFPPENYKDKQVESEHNCPNKSLFQHLKAISANRQRQFSSSYDEVDEDEKMDLLWASMNEELITAQNSVASSPGREVEMMCIEGLMLPKARQGMLSDRRLRISMMFKFFKKVFATPYFSRNSVKKPHRM</sequence>
<dbReference type="InterPro" id="IPR002156">
    <property type="entry name" value="RNaseH_domain"/>
</dbReference>
<keyword evidence="3" id="KW-0288">FMN</keyword>
<evidence type="ECO:0000256" key="1">
    <source>
        <dbReference type="ARBA" id="ARBA00001917"/>
    </source>
</evidence>
<dbReference type="InterPro" id="IPR011043">
    <property type="entry name" value="Gal_Oxase/kelch_b-propeller"/>
</dbReference>
<dbReference type="Pfam" id="PF13456">
    <property type="entry name" value="RVT_3"/>
    <property type="match status" value="1"/>
</dbReference>
<keyword evidence="11" id="KW-1185">Reference proteome</keyword>
<dbReference type="EC" id="4.1.1.36" evidence="8"/>
<name>A0A2Z7C9Y5_9LAMI</name>
<evidence type="ECO:0000256" key="4">
    <source>
        <dbReference type="ARBA" id="ARBA00022793"/>
    </source>
</evidence>
<dbReference type="SUPFAM" id="SSF50965">
    <property type="entry name" value="Galactose oxidase, central domain"/>
    <property type="match status" value="1"/>
</dbReference>
<organism evidence="10 11">
    <name type="scientific">Dorcoceras hygrometricum</name>
    <dbReference type="NCBI Taxonomy" id="472368"/>
    <lineage>
        <taxon>Eukaryota</taxon>
        <taxon>Viridiplantae</taxon>
        <taxon>Streptophyta</taxon>
        <taxon>Embryophyta</taxon>
        <taxon>Tracheophyta</taxon>
        <taxon>Spermatophyta</taxon>
        <taxon>Magnoliopsida</taxon>
        <taxon>eudicotyledons</taxon>
        <taxon>Gunneridae</taxon>
        <taxon>Pentapetalae</taxon>
        <taxon>asterids</taxon>
        <taxon>lamiids</taxon>
        <taxon>Lamiales</taxon>
        <taxon>Gesneriaceae</taxon>
        <taxon>Didymocarpoideae</taxon>
        <taxon>Trichosporeae</taxon>
        <taxon>Loxocarpinae</taxon>
        <taxon>Dorcoceras</taxon>
    </lineage>
</organism>
<keyword evidence="3" id="KW-0285">Flavoprotein</keyword>
<comment type="cofactor">
    <cofactor evidence="1">
        <name>FMN</name>
        <dbReference type="ChEBI" id="CHEBI:58210"/>
    </cofactor>
</comment>
<dbReference type="EMBL" id="KQ998950">
    <property type="protein sequence ID" value="KZV42811.1"/>
    <property type="molecule type" value="Genomic_DNA"/>
</dbReference>
<evidence type="ECO:0000256" key="7">
    <source>
        <dbReference type="ARBA" id="ARBA00060685"/>
    </source>
</evidence>
<dbReference type="AlphaFoldDB" id="A0A2Z7C9Y5"/>
<dbReference type="Gene3D" id="3.40.50.1950">
    <property type="entry name" value="Flavin prenyltransferase-like"/>
    <property type="match status" value="1"/>
</dbReference>
<dbReference type="PANTHER" id="PTHR14359">
    <property type="entry name" value="HOMO-OLIGOMERIC FLAVIN CONTAINING CYS DECARBOXYLASE FAMILY"/>
    <property type="match status" value="1"/>
</dbReference>
<evidence type="ECO:0000259" key="9">
    <source>
        <dbReference type="PROSITE" id="PS50181"/>
    </source>
</evidence>
<dbReference type="GO" id="GO:0004633">
    <property type="term" value="F:phosphopantothenoylcysteine decarboxylase activity"/>
    <property type="evidence" value="ECO:0007669"/>
    <property type="project" value="UniProtKB-EC"/>
</dbReference>
<dbReference type="InterPro" id="IPR006527">
    <property type="entry name" value="F-box-assoc_dom_typ1"/>
</dbReference>
<dbReference type="GO" id="GO:0003676">
    <property type="term" value="F:nucleic acid binding"/>
    <property type="evidence" value="ECO:0007669"/>
    <property type="project" value="InterPro"/>
</dbReference>
<dbReference type="GO" id="GO:0015937">
    <property type="term" value="P:coenzyme A biosynthetic process"/>
    <property type="evidence" value="ECO:0007669"/>
    <property type="project" value="UniProtKB-KW"/>
</dbReference>
<dbReference type="Pfam" id="PF07734">
    <property type="entry name" value="FBA_1"/>
    <property type="match status" value="1"/>
</dbReference>
<evidence type="ECO:0000256" key="6">
    <source>
        <dbReference type="ARBA" id="ARBA00038350"/>
    </source>
</evidence>
<dbReference type="GO" id="GO:0071513">
    <property type="term" value="C:phosphopantothenoylcysteine decarboxylase complex"/>
    <property type="evidence" value="ECO:0007669"/>
    <property type="project" value="TreeGrafter"/>
</dbReference>
<feature type="domain" description="F-box" evidence="9">
    <location>
        <begin position="1"/>
        <end position="43"/>
    </location>
</feature>
<keyword evidence="4" id="KW-0210">Decarboxylase</keyword>
<evidence type="ECO:0000313" key="10">
    <source>
        <dbReference type="EMBL" id="KZV42811.1"/>
    </source>
</evidence>
<dbReference type="Proteomes" id="UP000250235">
    <property type="component" value="Unassembled WGS sequence"/>
</dbReference>
<evidence type="ECO:0000313" key="11">
    <source>
        <dbReference type="Proteomes" id="UP000250235"/>
    </source>
</evidence>
<evidence type="ECO:0000256" key="2">
    <source>
        <dbReference type="ARBA" id="ARBA00022604"/>
    </source>
</evidence>
<dbReference type="InterPro" id="IPR003382">
    <property type="entry name" value="Flavoprotein"/>
</dbReference>
<dbReference type="Pfam" id="PF02441">
    <property type="entry name" value="Flavoprotein"/>
    <property type="match status" value="1"/>
</dbReference>
<dbReference type="SUPFAM" id="SSF52507">
    <property type="entry name" value="Homo-oligomeric flavin-containing Cys decarboxylases, HFCD"/>
    <property type="match status" value="1"/>
</dbReference>
<evidence type="ECO:0000256" key="8">
    <source>
        <dbReference type="ARBA" id="ARBA00066422"/>
    </source>
</evidence>
<dbReference type="PANTHER" id="PTHR14359:SF6">
    <property type="entry name" value="PHOSPHOPANTOTHENOYLCYSTEINE DECARBOXYLASE"/>
    <property type="match status" value="1"/>
</dbReference>
<dbReference type="GO" id="GO:0004523">
    <property type="term" value="F:RNA-DNA hybrid ribonuclease activity"/>
    <property type="evidence" value="ECO:0007669"/>
    <property type="project" value="InterPro"/>
</dbReference>
<keyword evidence="5" id="KW-0173">Coenzyme A biosynthesis</keyword>
<keyword evidence="2" id="KW-0341">Growth regulation</keyword>
<dbReference type="GO" id="GO:0010181">
    <property type="term" value="F:FMN binding"/>
    <property type="evidence" value="ECO:0007669"/>
    <property type="project" value="TreeGrafter"/>
</dbReference>
<dbReference type="InterPro" id="IPR036047">
    <property type="entry name" value="F-box-like_dom_sf"/>
</dbReference>
<protein>
    <recommendedName>
        <fullName evidence="8">phosphopantothenoylcysteine decarboxylase</fullName>
        <ecNumber evidence="8">4.1.1.36</ecNumber>
    </recommendedName>
</protein>
<keyword evidence="4" id="KW-0456">Lyase</keyword>
<comment type="similarity">
    <text evidence="6">Belongs to the HFCD (homooligomeric flavin containing Cys decarboxylase) superfamily.</text>
</comment>
<dbReference type="SMART" id="SM00256">
    <property type="entry name" value="FBOX"/>
    <property type="match status" value="1"/>
</dbReference>
<dbReference type="SUPFAM" id="SSF81383">
    <property type="entry name" value="F-box domain"/>
    <property type="match status" value="1"/>
</dbReference>
<dbReference type="NCBIfam" id="TIGR01640">
    <property type="entry name" value="F_box_assoc_1"/>
    <property type="match status" value="1"/>
</dbReference>
<proteinExistence type="inferred from homology"/>
<dbReference type="Pfam" id="PF12937">
    <property type="entry name" value="F-box-like"/>
    <property type="match status" value="1"/>
</dbReference>
<dbReference type="PROSITE" id="PS50181">
    <property type="entry name" value="FBOX"/>
    <property type="match status" value="1"/>
</dbReference>
<dbReference type="Gene3D" id="1.20.1280.50">
    <property type="match status" value="1"/>
</dbReference>